<keyword evidence="2" id="KW-1185">Reference proteome</keyword>
<dbReference type="AlphaFoldDB" id="F4R890"/>
<evidence type="ECO:0000313" key="1">
    <source>
        <dbReference type="EMBL" id="EGG11654.1"/>
    </source>
</evidence>
<sequence>MQVHRSVYNSFHRGTGCFKWHVAATWDHPLNSDFLFKVVTKIMNDYRNPKRSVNRTGTLVHSTMGLRYRFVFKLYSTGVVLFMIMEEPTASRVADLSSTLALIRLAEK</sequence>
<reference evidence="2" key="1">
    <citation type="journal article" date="2011" name="Proc. Natl. Acad. Sci. U.S.A.">
        <title>Obligate biotrophy features unraveled by the genomic analysis of rust fungi.</title>
        <authorList>
            <person name="Duplessis S."/>
            <person name="Cuomo C.A."/>
            <person name="Lin Y.-C."/>
            <person name="Aerts A."/>
            <person name="Tisserant E."/>
            <person name="Veneault-Fourrey C."/>
            <person name="Joly D.L."/>
            <person name="Hacquard S."/>
            <person name="Amselem J."/>
            <person name="Cantarel B.L."/>
            <person name="Chiu R."/>
            <person name="Coutinho P.M."/>
            <person name="Feau N."/>
            <person name="Field M."/>
            <person name="Frey P."/>
            <person name="Gelhaye E."/>
            <person name="Goldberg J."/>
            <person name="Grabherr M.G."/>
            <person name="Kodira C.D."/>
            <person name="Kohler A."/>
            <person name="Kuees U."/>
            <person name="Lindquist E.A."/>
            <person name="Lucas S.M."/>
            <person name="Mago R."/>
            <person name="Mauceli E."/>
            <person name="Morin E."/>
            <person name="Murat C."/>
            <person name="Pangilinan J.L."/>
            <person name="Park R."/>
            <person name="Pearson M."/>
            <person name="Quesneville H."/>
            <person name="Rouhier N."/>
            <person name="Sakthikumar S."/>
            <person name="Salamov A.A."/>
            <person name="Schmutz J."/>
            <person name="Selles B."/>
            <person name="Shapiro H."/>
            <person name="Tanguay P."/>
            <person name="Tuskan G.A."/>
            <person name="Henrissat B."/>
            <person name="Van de Peer Y."/>
            <person name="Rouze P."/>
            <person name="Ellis J.G."/>
            <person name="Dodds P.N."/>
            <person name="Schein J.E."/>
            <person name="Zhong S."/>
            <person name="Hamelin R.C."/>
            <person name="Grigoriev I.V."/>
            <person name="Szabo L.J."/>
            <person name="Martin F."/>
        </authorList>
    </citation>
    <scope>NUCLEOTIDE SEQUENCE [LARGE SCALE GENOMIC DNA]</scope>
    <source>
        <strain evidence="2">98AG31 / pathotype 3-4-7</strain>
    </source>
</reference>
<accession>F4R890</accession>
<dbReference type="Proteomes" id="UP000001072">
    <property type="component" value="Unassembled WGS sequence"/>
</dbReference>
<dbReference type="GeneID" id="18921672"/>
<dbReference type="HOGENOM" id="CLU_2197513_0_0_1"/>
<dbReference type="KEGG" id="mlr:MELLADRAFT_102423"/>
<name>F4R890_MELLP</name>
<gene>
    <name evidence="1" type="ORF">MELLADRAFT_102423</name>
</gene>
<protein>
    <submittedName>
        <fullName evidence="1">Uncharacterized protein</fullName>
    </submittedName>
</protein>
<dbReference type="RefSeq" id="XP_007405289.1">
    <property type="nucleotide sequence ID" value="XM_007405227.1"/>
</dbReference>
<evidence type="ECO:0000313" key="2">
    <source>
        <dbReference type="Proteomes" id="UP000001072"/>
    </source>
</evidence>
<organism evidence="2">
    <name type="scientific">Melampsora larici-populina (strain 98AG31 / pathotype 3-4-7)</name>
    <name type="common">Poplar leaf rust fungus</name>
    <dbReference type="NCBI Taxonomy" id="747676"/>
    <lineage>
        <taxon>Eukaryota</taxon>
        <taxon>Fungi</taxon>
        <taxon>Dikarya</taxon>
        <taxon>Basidiomycota</taxon>
        <taxon>Pucciniomycotina</taxon>
        <taxon>Pucciniomycetes</taxon>
        <taxon>Pucciniales</taxon>
        <taxon>Melampsoraceae</taxon>
        <taxon>Melampsora</taxon>
    </lineage>
</organism>
<dbReference type="VEuPathDB" id="FungiDB:MELLADRAFT_102423"/>
<dbReference type="EMBL" id="GL883092">
    <property type="protein sequence ID" value="EGG11654.1"/>
    <property type="molecule type" value="Genomic_DNA"/>
</dbReference>
<dbReference type="InParanoid" id="F4R890"/>
<proteinExistence type="predicted"/>